<keyword evidence="2" id="KW-0732">Signal</keyword>
<dbReference type="AlphaFoldDB" id="A0AAW1JNT9"/>
<feature type="compositionally biased region" description="Low complexity" evidence="1">
    <location>
        <begin position="82"/>
        <end position="104"/>
    </location>
</feature>
<feature type="chain" id="PRO_5044002138" evidence="2">
    <location>
        <begin position="28"/>
        <end position="158"/>
    </location>
</feature>
<reference evidence="3" key="1">
    <citation type="submission" date="2024-03" db="EMBL/GenBank/DDBJ databases">
        <title>WGS assembly of Saponaria officinalis var. Norfolk2.</title>
        <authorList>
            <person name="Jenkins J."/>
            <person name="Shu S."/>
            <person name="Grimwood J."/>
            <person name="Barry K."/>
            <person name="Goodstein D."/>
            <person name="Schmutz J."/>
            <person name="Leebens-Mack J."/>
            <person name="Osbourn A."/>
        </authorList>
    </citation>
    <scope>NUCLEOTIDE SEQUENCE [LARGE SCALE GENOMIC DNA]</scope>
    <source>
        <strain evidence="3">JIC</strain>
    </source>
</reference>
<evidence type="ECO:0000313" key="3">
    <source>
        <dbReference type="EMBL" id="KAK9705305.1"/>
    </source>
</evidence>
<feature type="signal peptide" evidence="2">
    <location>
        <begin position="1"/>
        <end position="27"/>
    </location>
</feature>
<sequence>MESMMSPMVSCSVEVIIVLISGCIVSGGPGGHCGAERDGGGRTQISHISLFSPSLSKPTTSPPSLHCHHHLPPPALHPPPHRSSLAAPARAPTLAAPSHSSPRSAAHHHHPSRHHHHHPSPSPPTIGLTDSHRQKSTIDGARHQSPQPDAATSLRRHR</sequence>
<evidence type="ECO:0000313" key="4">
    <source>
        <dbReference type="Proteomes" id="UP001443914"/>
    </source>
</evidence>
<feature type="compositionally biased region" description="Low complexity" evidence="1">
    <location>
        <begin position="52"/>
        <end position="65"/>
    </location>
</feature>
<keyword evidence="4" id="KW-1185">Reference proteome</keyword>
<feature type="compositionally biased region" description="Basic residues" evidence="1">
    <location>
        <begin position="105"/>
        <end position="119"/>
    </location>
</feature>
<dbReference type="Proteomes" id="UP001443914">
    <property type="component" value="Unassembled WGS sequence"/>
</dbReference>
<proteinExistence type="predicted"/>
<evidence type="ECO:0000256" key="2">
    <source>
        <dbReference type="SAM" id="SignalP"/>
    </source>
</evidence>
<accession>A0AAW1JNT9</accession>
<gene>
    <name evidence="3" type="ORF">RND81_07G046800</name>
</gene>
<comment type="caution">
    <text evidence="3">The sequence shown here is derived from an EMBL/GenBank/DDBJ whole genome shotgun (WGS) entry which is preliminary data.</text>
</comment>
<protein>
    <submittedName>
        <fullName evidence="3">Uncharacterized protein</fullName>
    </submittedName>
</protein>
<dbReference type="EMBL" id="JBDFQZ010000007">
    <property type="protein sequence ID" value="KAK9705305.1"/>
    <property type="molecule type" value="Genomic_DNA"/>
</dbReference>
<feature type="region of interest" description="Disordered" evidence="1">
    <location>
        <begin position="52"/>
        <end position="158"/>
    </location>
</feature>
<evidence type="ECO:0000256" key="1">
    <source>
        <dbReference type="SAM" id="MobiDB-lite"/>
    </source>
</evidence>
<name>A0AAW1JNT9_SAPOF</name>
<organism evidence="3 4">
    <name type="scientific">Saponaria officinalis</name>
    <name type="common">Common soapwort</name>
    <name type="synonym">Lychnis saponaria</name>
    <dbReference type="NCBI Taxonomy" id="3572"/>
    <lineage>
        <taxon>Eukaryota</taxon>
        <taxon>Viridiplantae</taxon>
        <taxon>Streptophyta</taxon>
        <taxon>Embryophyta</taxon>
        <taxon>Tracheophyta</taxon>
        <taxon>Spermatophyta</taxon>
        <taxon>Magnoliopsida</taxon>
        <taxon>eudicotyledons</taxon>
        <taxon>Gunneridae</taxon>
        <taxon>Pentapetalae</taxon>
        <taxon>Caryophyllales</taxon>
        <taxon>Caryophyllaceae</taxon>
        <taxon>Caryophylleae</taxon>
        <taxon>Saponaria</taxon>
    </lineage>
</organism>